<evidence type="ECO:0000313" key="3">
    <source>
        <dbReference type="Proteomes" id="UP000237105"/>
    </source>
</evidence>
<dbReference type="AlphaFoldDB" id="A0A2P5BX60"/>
<accession>A0A2P5BX60</accession>
<protein>
    <submittedName>
        <fullName evidence="2">Uncharacterized protein</fullName>
    </submittedName>
</protein>
<keyword evidence="1" id="KW-0175">Coiled coil</keyword>
<evidence type="ECO:0000313" key="2">
    <source>
        <dbReference type="EMBL" id="PON53374.1"/>
    </source>
</evidence>
<dbReference type="EMBL" id="JXTB01000207">
    <property type="protein sequence ID" value="PON53374.1"/>
    <property type="molecule type" value="Genomic_DNA"/>
</dbReference>
<feature type="coiled-coil region" evidence="1">
    <location>
        <begin position="40"/>
        <end position="74"/>
    </location>
</feature>
<reference evidence="3" key="1">
    <citation type="submission" date="2016-06" db="EMBL/GenBank/DDBJ databases">
        <title>Parallel loss of symbiosis genes in relatives of nitrogen-fixing non-legume Parasponia.</title>
        <authorList>
            <person name="Van Velzen R."/>
            <person name="Holmer R."/>
            <person name="Bu F."/>
            <person name="Rutten L."/>
            <person name="Van Zeijl A."/>
            <person name="Liu W."/>
            <person name="Santuari L."/>
            <person name="Cao Q."/>
            <person name="Sharma T."/>
            <person name="Shen D."/>
            <person name="Roswanjaya Y."/>
            <person name="Wardhani T."/>
            <person name="Kalhor M.S."/>
            <person name="Jansen J."/>
            <person name="Van den Hoogen J."/>
            <person name="Gungor B."/>
            <person name="Hartog M."/>
            <person name="Hontelez J."/>
            <person name="Verver J."/>
            <person name="Yang W.-C."/>
            <person name="Schijlen E."/>
            <person name="Repin R."/>
            <person name="Schilthuizen M."/>
            <person name="Schranz E."/>
            <person name="Heidstra R."/>
            <person name="Miyata K."/>
            <person name="Fedorova E."/>
            <person name="Kohlen W."/>
            <person name="Bisseling T."/>
            <person name="Smit S."/>
            <person name="Geurts R."/>
        </authorList>
    </citation>
    <scope>NUCLEOTIDE SEQUENCE [LARGE SCALE GENOMIC DNA]</scope>
    <source>
        <strain evidence="3">cv. WU1-14</strain>
    </source>
</reference>
<gene>
    <name evidence="2" type="ORF">PanWU01x14_202560</name>
</gene>
<dbReference type="Proteomes" id="UP000237105">
    <property type="component" value="Unassembled WGS sequence"/>
</dbReference>
<organism evidence="2 3">
    <name type="scientific">Parasponia andersonii</name>
    <name type="common">Sponia andersonii</name>
    <dbReference type="NCBI Taxonomy" id="3476"/>
    <lineage>
        <taxon>Eukaryota</taxon>
        <taxon>Viridiplantae</taxon>
        <taxon>Streptophyta</taxon>
        <taxon>Embryophyta</taxon>
        <taxon>Tracheophyta</taxon>
        <taxon>Spermatophyta</taxon>
        <taxon>Magnoliopsida</taxon>
        <taxon>eudicotyledons</taxon>
        <taxon>Gunneridae</taxon>
        <taxon>Pentapetalae</taxon>
        <taxon>rosids</taxon>
        <taxon>fabids</taxon>
        <taxon>Rosales</taxon>
        <taxon>Cannabaceae</taxon>
        <taxon>Parasponia</taxon>
    </lineage>
</organism>
<sequence length="104" mass="11838">NGLFYKDFVLANKNNDPPRKLISQYDNTESKIMSVFVIRTTSLEEQLQELRRMLAKKEAEIECLTTQLAEQVNKSKQKKVEVGQILIASMTQTEKTQGPTASMT</sequence>
<name>A0A2P5BX60_PARAD</name>
<evidence type="ECO:0000256" key="1">
    <source>
        <dbReference type="SAM" id="Coils"/>
    </source>
</evidence>
<keyword evidence="3" id="KW-1185">Reference proteome</keyword>
<comment type="caution">
    <text evidence="2">The sequence shown here is derived from an EMBL/GenBank/DDBJ whole genome shotgun (WGS) entry which is preliminary data.</text>
</comment>
<feature type="non-terminal residue" evidence="2">
    <location>
        <position position="1"/>
    </location>
</feature>
<proteinExistence type="predicted"/>